<gene>
    <name evidence="1" type="ORF">ETB97_005699</name>
</gene>
<evidence type="ECO:0000313" key="1">
    <source>
        <dbReference type="EMBL" id="KAF5857521.1"/>
    </source>
</evidence>
<dbReference type="Gene3D" id="3.30.465.10">
    <property type="match status" value="1"/>
</dbReference>
<keyword evidence="2" id="KW-1185">Reference proteome</keyword>
<protein>
    <submittedName>
        <fullName evidence="1">Uncharacterized protein</fullName>
    </submittedName>
</protein>
<proteinExistence type="predicted"/>
<accession>A0A8H6E2W1</accession>
<comment type="caution">
    <text evidence="1">The sequence shown here is derived from an EMBL/GenBank/DDBJ whole genome shotgun (WGS) entry which is preliminary data.</text>
</comment>
<dbReference type="EMBL" id="SPNV01000253">
    <property type="protein sequence ID" value="KAF5857521.1"/>
    <property type="molecule type" value="Genomic_DNA"/>
</dbReference>
<dbReference type="AlphaFoldDB" id="A0A8H6E2W1"/>
<reference evidence="1 2" key="1">
    <citation type="submission" date="2019-04" db="EMBL/GenBank/DDBJ databases">
        <title>Aspergillus burnettii sp. nov., novel species from soil in southeast Queensland.</title>
        <authorList>
            <person name="Gilchrist C.L.M."/>
            <person name="Pitt J.I."/>
            <person name="Lange L."/>
            <person name="Lacey H.J."/>
            <person name="Vuong D."/>
            <person name="Midgley D.J."/>
            <person name="Greenfield P."/>
            <person name="Bradbury M."/>
            <person name="Lacey E."/>
            <person name="Busk P.K."/>
            <person name="Pilgaard B."/>
            <person name="Chooi Y.H."/>
            <person name="Piggott A.M."/>
        </authorList>
    </citation>
    <scope>NUCLEOTIDE SEQUENCE [LARGE SCALE GENOMIC DNA]</scope>
    <source>
        <strain evidence="1 2">FRR 5400</strain>
    </source>
</reference>
<evidence type="ECO:0000313" key="2">
    <source>
        <dbReference type="Proteomes" id="UP000541154"/>
    </source>
</evidence>
<name>A0A8H6E2W1_PETAA</name>
<dbReference type="Proteomes" id="UP000541154">
    <property type="component" value="Unassembled WGS sequence"/>
</dbReference>
<dbReference type="Gene3D" id="3.40.462.20">
    <property type="match status" value="1"/>
</dbReference>
<sequence>MAWSSITSSLRKAIRGAGRRIGIVVEFTFKVHPQPHSVWTSTISFATDKLPDIVDSLDLSLAHPEGRAAAECVLALSPEMTDAVGSQGSIFSMTLKKARGIFRASSNWMPSPMR</sequence>
<organism evidence="1 2">
    <name type="scientific">Petromyces alliaceus</name>
    <name type="common">Aspergillus alliaceus</name>
    <dbReference type="NCBI Taxonomy" id="209559"/>
    <lineage>
        <taxon>Eukaryota</taxon>
        <taxon>Fungi</taxon>
        <taxon>Dikarya</taxon>
        <taxon>Ascomycota</taxon>
        <taxon>Pezizomycotina</taxon>
        <taxon>Eurotiomycetes</taxon>
        <taxon>Eurotiomycetidae</taxon>
        <taxon>Eurotiales</taxon>
        <taxon>Aspergillaceae</taxon>
        <taxon>Aspergillus</taxon>
        <taxon>Aspergillus subgen. Circumdati</taxon>
    </lineage>
</organism>
<dbReference type="InterPro" id="IPR016169">
    <property type="entry name" value="FAD-bd_PCMH_sub2"/>
</dbReference>